<dbReference type="Pfam" id="PF09001">
    <property type="entry name" value="DUF1890"/>
    <property type="match status" value="1"/>
</dbReference>
<dbReference type="EMBL" id="LNQE01001542">
    <property type="protein sequence ID" value="KUG15648.1"/>
    <property type="molecule type" value="Genomic_DNA"/>
</dbReference>
<dbReference type="InterPro" id="IPR036608">
    <property type="entry name" value="MTH777-like_sf"/>
</dbReference>
<organism evidence="1">
    <name type="scientific">hydrocarbon metagenome</name>
    <dbReference type="NCBI Taxonomy" id="938273"/>
    <lineage>
        <taxon>unclassified sequences</taxon>
        <taxon>metagenomes</taxon>
        <taxon>ecological metagenomes</taxon>
    </lineage>
</organism>
<proteinExistence type="predicted"/>
<reference evidence="1" key="1">
    <citation type="journal article" date="2015" name="Proc. Natl. Acad. Sci. U.S.A.">
        <title>Networks of energetic and metabolic interactions define dynamics in microbial communities.</title>
        <authorList>
            <person name="Embree M."/>
            <person name="Liu J.K."/>
            <person name="Al-Bassam M.M."/>
            <person name="Zengler K."/>
        </authorList>
    </citation>
    <scope>NUCLEOTIDE SEQUENCE</scope>
</reference>
<dbReference type="Gene3D" id="3.40.50.10160">
    <property type="entry name" value="MTH777-like"/>
    <property type="match status" value="1"/>
</dbReference>
<name>A0A0W8F432_9ZZZZ</name>
<sequence>MGSVFPIPRLGLVSDQDEGRKKMQEPLDNDVLIVLGCPEVPVQQALALYCAHRFNTAGLNVTFAGNKAVLNLLRVSDPGKVYVKKMVELDRCIEELSTKKRKPGLCIVFAHSDAGITYAATVRYLVEGRLVVLVFGREAETLGGQLEIPCEIIVEKAVHNPGQPRRKLDEVFGWAA</sequence>
<dbReference type="InterPro" id="IPR012033">
    <property type="entry name" value="UCP006600"/>
</dbReference>
<evidence type="ECO:0000313" key="1">
    <source>
        <dbReference type="EMBL" id="KUG15648.1"/>
    </source>
</evidence>
<dbReference type="AlphaFoldDB" id="A0A0W8F432"/>
<gene>
    <name evidence="1" type="ORF">ASZ90_014693</name>
</gene>
<dbReference type="SUPFAM" id="SSF75181">
    <property type="entry name" value="Hypothetical protein MTH777 (MT0777)"/>
    <property type="match status" value="1"/>
</dbReference>
<dbReference type="PIRSF" id="PIRSF006600">
    <property type="entry name" value="UCP006600"/>
    <property type="match status" value="1"/>
</dbReference>
<evidence type="ECO:0008006" key="2">
    <source>
        <dbReference type="Google" id="ProtNLM"/>
    </source>
</evidence>
<accession>A0A0W8F432</accession>
<protein>
    <recommendedName>
        <fullName evidence="2">DUF1890 domain-containing protein</fullName>
    </recommendedName>
</protein>
<comment type="caution">
    <text evidence="1">The sequence shown here is derived from an EMBL/GenBank/DDBJ whole genome shotgun (WGS) entry which is preliminary data.</text>
</comment>